<dbReference type="Proteomes" id="UP000692954">
    <property type="component" value="Unassembled WGS sequence"/>
</dbReference>
<evidence type="ECO:0000313" key="1">
    <source>
        <dbReference type="EMBL" id="CAD8120907.1"/>
    </source>
</evidence>
<evidence type="ECO:0000313" key="2">
    <source>
        <dbReference type="Proteomes" id="UP000692954"/>
    </source>
</evidence>
<sequence length="355" mass="42732">MHLSNYLQTLQKKLFQSLDTNKKKVEIENKEFIQIQSCAIIKDLFNSQQGDSIGYVFYLNMQIIITQSDKDHIGCQKLIVSKKNNFFFQFYKKFNILFQQELFYNKGQKFCFHYEKQFIYFFSNKYFTISLIQQLVYQSDFLIYFSNKENTLIKVEILNSSHKFGKSLILFKTVKPISIKIIQNEKLFLGYSNGQIKQYSLKSNQLINNYQIKQENSIQMIFSSIIFRKQFCLGIIQNRILKLNYLSKQTENFLNATQNISQFSYYYDSQENIYIIHALLENNKIYKSKMINGKEIDGKYYLFKQNSLVYIWLPKWLHKWILNQVNLNNNYLYINNQKCQNQLHQYQSFFLFQNA</sequence>
<name>A0A8S1R0T8_9CILI</name>
<dbReference type="EMBL" id="CAJJDN010000129">
    <property type="protein sequence ID" value="CAD8120907.1"/>
    <property type="molecule type" value="Genomic_DNA"/>
</dbReference>
<organism evidence="1 2">
    <name type="scientific">Paramecium sonneborni</name>
    <dbReference type="NCBI Taxonomy" id="65129"/>
    <lineage>
        <taxon>Eukaryota</taxon>
        <taxon>Sar</taxon>
        <taxon>Alveolata</taxon>
        <taxon>Ciliophora</taxon>
        <taxon>Intramacronucleata</taxon>
        <taxon>Oligohymenophorea</taxon>
        <taxon>Peniculida</taxon>
        <taxon>Parameciidae</taxon>
        <taxon>Paramecium</taxon>
    </lineage>
</organism>
<comment type="caution">
    <text evidence="1">The sequence shown here is derived from an EMBL/GenBank/DDBJ whole genome shotgun (WGS) entry which is preliminary data.</text>
</comment>
<keyword evidence="2" id="KW-1185">Reference proteome</keyword>
<gene>
    <name evidence="1" type="ORF">PSON_ATCC_30995.1.T1290003</name>
</gene>
<reference evidence="1" key="1">
    <citation type="submission" date="2021-01" db="EMBL/GenBank/DDBJ databases">
        <authorList>
            <consortium name="Genoscope - CEA"/>
            <person name="William W."/>
        </authorList>
    </citation>
    <scope>NUCLEOTIDE SEQUENCE</scope>
</reference>
<proteinExistence type="predicted"/>
<accession>A0A8S1R0T8</accession>
<dbReference type="AlphaFoldDB" id="A0A8S1R0T8"/>
<protein>
    <submittedName>
        <fullName evidence="1">Uncharacterized protein</fullName>
    </submittedName>
</protein>